<dbReference type="InterPro" id="IPR036273">
    <property type="entry name" value="CRAL/TRIO_N_dom_sf"/>
</dbReference>
<dbReference type="SUPFAM" id="SSF52087">
    <property type="entry name" value="CRAL/TRIO domain"/>
    <property type="match status" value="1"/>
</dbReference>
<dbReference type="CDD" id="cd00170">
    <property type="entry name" value="SEC14"/>
    <property type="match status" value="1"/>
</dbReference>
<accession>A0A9P0X8Y8</accession>
<dbReference type="PANTHER" id="PTHR10174">
    <property type="entry name" value="ALPHA-TOCOPHEROL TRANSFER PROTEIN-RELATED"/>
    <property type="match status" value="1"/>
</dbReference>
<reference evidence="2" key="1">
    <citation type="submission" date="2022-05" db="EMBL/GenBank/DDBJ databases">
        <authorList>
            <person name="Okamura Y."/>
        </authorList>
    </citation>
    <scope>NUCLEOTIDE SEQUENCE</scope>
</reference>
<evidence type="ECO:0000313" key="2">
    <source>
        <dbReference type="EMBL" id="CAH4022442.1"/>
    </source>
</evidence>
<evidence type="ECO:0000313" key="3">
    <source>
        <dbReference type="Proteomes" id="UP001152562"/>
    </source>
</evidence>
<dbReference type="Proteomes" id="UP001152562">
    <property type="component" value="Unassembled WGS sequence"/>
</dbReference>
<dbReference type="GO" id="GO:0016020">
    <property type="term" value="C:membrane"/>
    <property type="evidence" value="ECO:0007669"/>
    <property type="project" value="TreeGrafter"/>
</dbReference>
<feature type="domain" description="CRAL-TRIO" evidence="1">
    <location>
        <begin position="137"/>
        <end position="234"/>
    </location>
</feature>
<keyword evidence="3" id="KW-1185">Reference proteome</keyword>
<dbReference type="PANTHER" id="PTHR10174:SF224">
    <property type="entry name" value="RETINOL-BINDING PROTEIN PINTA"/>
    <property type="match status" value="1"/>
</dbReference>
<gene>
    <name evidence="2" type="ORF">PIBRA_LOCUS3975</name>
</gene>
<proteinExistence type="predicted"/>
<dbReference type="SUPFAM" id="SSF46938">
    <property type="entry name" value="CRAL/TRIO N-terminal domain"/>
    <property type="match status" value="1"/>
</dbReference>
<dbReference type="Gene3D" id="3.40.525.10">
    <property type="entry name" value="CRAL-TRIO lipid binding domain"/>
    <property type="match status" value="1"/>
</dbReference>
<dbReference type="AlphaFoldDB" id="A0A9P0X8Y8"/>
<comment type="caution">
    <text evidence="2">The sequence shown here is derived from an EMBL/GenBank/DDBJ whole genome shotgun (WGS) entry which is preliminary data.</text>
</comment>
<name>A0A9P0X8Y8_PIEBR</name>
<dbReference type="PROSITE" id="PS50191">
    <property type="entry name" value="CRAL_TRIO"/>
    <property type="match status" value="1"/>
</dbReference>
<dbReference type="InterPro" id="IPR001251">
    <property type="entry name" value="CRAL-TRIO_dom"/>
</dbReference>
<sequence>MPVKDTSKYVLEMRGWLNCQPHLPKDNIDDNLLLRFVHSCYYDLEKAKSAMESFFNIRLSCPELLDGRDPESPQFQKVMSILNIGQIQTPQNECIWIWQLNDPGLDNYDYIQDARYFMLSTDAYFMTNTFLPEVDIVILDAKDMNLKMLTKLNLSVARKLSKYQETALPIRLKQVHVINAPASIDKIFGLLKPFLKKELTDLVHFHAPKSNGLYKFVEKENLPTDYGGVQPSMAEQHLKVISIIMSKRKELMIQSLWRAQPTDKKKVNSSSSSISSFRALAID</sequence>
<protein>
    <recommendedName>
        <fullName evidence="1">CRAL-TRIO domain-containing protein</fullName>
    </recommendedName>
</protein>
<dbReference type="GO" id="GO:1902936">
    <property type="term" value="F:phosphatidylinositol bisphosphate binding"/>
    <property type="evidence" value="ECO:0007669"/>
    <property type="project" value="TreeGrafter"/>
</dbReference>
<dbReference type="InterPro" id="IPR036865">
    <property type="entry name" value="CRAL-TRIO_dom_sf"/>
</dbReference>
<evidence type="ECO:0000259" key="1">
    <source>
        <dbReference type="PROSITE" id="PS50191"/>
    </source>
</evidence>
<dbReference type="Pfam" id="PF00650">
    <property type="entry name" value="CRAL_TRIO"/>
    <property type="match status" value="1"/>
</dbReference>
<dbReference type="PRINTS" id="PR00180">
    <property type="entry name" value="CRETINALDHBP"/>
</dbReference>
<dbReference type="EMBL" id="CALOZG010000004">
    <property type="protein sequence ID" value="CAH4022442.1"/>
    <property type="molecule type" value="Genomic_DNA"/>
</dbReference>
<organism evidence="2 3">
    <name type="scientific">Pieris brassicae</name>
    <name type="common">White butterfly</name>
    <name type="synonym">Large white butterfly</name>
    <dbReference type="NCBI Taxonomy" id="7116"/>
    <lineage>
        <taxon>Eukaryota</taxon>
        <taxon>Metazoa</taxon>
        <taxon>Ecdysozoa</taxon>
        <taxon>Arthropoda</taxon>
        <taxon>Hexapoda</taxon>
        <taxon>Insecta</taxon>
        <taxon>Pterygota</taxon>
        <taxon>Neoptera</taxon>
        <taxon>Endopterygota</taxon>
        <taxon>Lepidoptera</taxon>
        <taxon>Glossata</taxon>
        <taxon>Ditrysia</taxon>
        <taxon>Papilionoidea</taxon>
        <taxon>Pieridae</taxon>
        <taxon>Pierinae</taxon>
        <taxon>Pieris</taxon>
    </lineage>
</organism>